<evidence type="ECO:0000256" key="1">
    <source>
        <dbReference type="ARBA" id="ARBA00023002"/>
    </source>
</evidence>
<accession>A0ABW0M3M5</accession>
<dbReference type="Gene3D" id="2.30.110.10">
    <property type="entry name" value="Electron Transport, Fmn-binding Protein, Chain A"/>
    <property type="match status" value="1"/>
</dbReference>
<sequence>MKQLDKEKVKLQYLTFASSLKTLMLGTVDDGGNPFVSYAPFVKLNGKLYVYISSIAHHYRHIENHPAVDAMLIEDESASANLFARQRARFVCTAVNVGNEGNEEVFAQFEERFGKGMIGMLRGLDFSLFELTAREGRYVAGFGQAFDIDLAGEKFEHVARDGHKQASPSDHAPKQSS</sequence>
<dbReference type="Pfam" id="PF01243">
    <property type="entry name" value="PNPOx_N"/>
    <property type="match status" value="1"/>
</dbReference>
<dbReference type="InterPro" id="IPR012349">
    <property type="entry name" value="Split_barrel_FMN-bd"/>
</dbReference>
<organism evidence="3 4">
    <name type="scientific">Cohnella suwonensis</name>
    <dbReference type="NCBI Taxonomy" id="696072"/>
    <lineage>
        <taxon>Bacteria</taxon>
        <taxon>Bacillati</taxon>
        <taxon>Bacillota</taxon>
        <taxon>Bacilli</taxon>
        <taxon>Bacillales</taxon>
        <taxon>Paenibacillaceae</taxon>
        <taxon>Cohnella</taxon>
    </lineage>
</organism>
<dbReference type="EMBL" id="JBHSMH010000111">
    <property type="protein sequence ID" value="MFC5471787.1"/>
    <property type="molecule type" value="Genomic_DNA"/>
</dbReference>
<reference evidence="4" key="1">
    <citation type="journal article" date="2019" name="Int. J. Syst. Evol. Microbiol.">
        <title>The Global Catalogue of Microorganisms (GCM) 10K type strain sequencing project: providing services to taxonomists for standard genome sequencing and annotation.</title>
        <authorList>
            <consortium name="The Broad Institute Genomics Platform"/>
            <consortium name="The Broad Institute Genome Sequencing Center for Infectious Disease"/>
            <person name="Wu L."/>
            <person name="Ma J."/>
        </authorList>
    </citation>
    <scope>NUCLEOTIDE SEQUENCE [LARGE SCALE GENOMIC DNA]</scope>
    <source>
        <strain evidence="4">CCUG 57113</strain>
    </source>
</reference>
<evidence type="ECO:0000313" key="3">
    <source>
        <dbReference type="EMBL" id="MFC5471787.1"/>
    </source>
</evidence>
<dbReference type="PANTHER" id="PTHR35176:SF6">
    <property type="entry name" value="HEME OXYGENASE HI_0854-RELATED"/>
    <property type="match status" value="1"/>
</dbReference>
<evidence type="ECO:0000259" key="2">
    <source>
        <dbReference type="Pfam" id="PF01243"/>
    </source>
</evidence>
<feature type="domain" description="Pyridoxamine 5'-phosphate oxidase N-terminal" evidence="2">
    <location>
        <begin position="14"/>
        <end position="139"/>
    </location>
</feature>
<dbReference type="InterPro" id="IPR014419">
    <property type="entry name" value="HutZ"/>
</dbReference>
<dbReference type="RefSeq" id="WP_209744155.1">
    <property type="nucleotide sequence ID" value="NZ_JBHSMH010000111.1"/>
</dbReference>
<gene>
    <name evidence="3" type="ORF">ACFPPD_24210</name>
</gene>
<keyword evidence="4" id="KW-1185">Reference proteome</keyword>
<evidence type="ECO:0000313" key="4">
    <source>
        <dbReference type="Proteomes" id="UP001596105"/>
    </source>
</evidence>
<dbReference type="Proteomes" id="UP001596105">
    <property type="component" value="Unassembled WGS sequence"/>
</dbReference>
<dbReference type="InterPro" id="IPR011576">
    <property type="entry name" value="Pyridox_Oxase_N"/>
</dbReference>
<protein>
    <submittedName>
        <fullName evidence="3">HugZ family protein</fullName>
    </submittedName>
</protein>
<dbReference type="PANTHER" id="PTHR35176">
    <property type="entry name" value="HEME OXYGENASE HI_0854-RELATED"/>
    <property type="match status" value="1"/>
</dbReference>
<dbReference type="SUPFAM" id="SSF50475">
    <property type="entry name" value="FMN-binding split barrel"/>
    <property type="match status" value="1"/>
</dbReference>
<dbReference type="PIRSF" id="PIRSF004633">
    <property type="entry name" value="UCP_PLP_oxd"/>
    <property type="match status" value="1"/>
</dbReference>
<comment type="caution">
    <text evidence="3">The sequence shown here is derived from an EMBL/GenBank/DDBJ whole genome shotgun (WGS) entry which is preliminary data.</text>
</comment>
<dbReference type="InterPro" id="IPR052019">
    <property type="entry name" value="F420H2_bilvrd_red/Heme_oxyg"/>
</dbReference>
<proteinExistence type="predicted"/>
<keyword evidence="1" id="KW-0560">Oxidoreductase</keyword>
<name>A0ABW0M3M5_9BACL</name>